<dbReference type="Proteomes" id="UP000286997">
    <property type="component" value="Unassembled WGS sequence"/>
</dbReference>
<dbReference type="EMBL" id="SACP01000004">
    <property type="protein sequence ID" value="RVU20118.1"/>
    <property type="molecule type" value="Genomic_DNA"/>
</dbReference>
<accession>A0A3S2YVE5</accession>
<sequence>MPNPVYAAIEKKSDVCAAMKEWQRKFEEGSDRLPGMQGSIDWHPSLKLWGSFGGWRKGNGAFRYWNAFGMERPNFRQNIIVEINPPDQGSNKIMQGVLALDARQSRWILHKGRLSIPGKGISENEFDLAVSSRRVPVRFSDGTVVECHPVAEIDNSPSAVQRQVAEFVAKCLIVRSFYQFGEKIHEQALNVEDAERSVPELTGFYEIGPQAGRQVERKHGEVWRALVEELDRRNIKHTNGRVGRWGPDLRTIEVDPILFEIKVAISAHDLQCAVGQLLLYEGLLGKSYRKVMVVPWDSGLENSSYIRQIRDLDIMILPYRTRKMGVYFPEKEMLHELLRSGIDDPIS</sequence>
<reference evidence="1 2" key="1">
    <citation type="submission" date="2019-01" db="EMBL/GenBank/DDBJ databases">
        <authorList>
            <person name="Chen W.-M."/>
        </authorList>
    </citation>
    <scope>NUCLEOTIDE SEQUENCE [LARGE SCALE GENOMIC DNA]</scope>
    <source>
        <strain evidence="1 2">TER-1</strain>
    </source>
</reference>
<dbReference type="RefSeq" id="WP_127727837.1">
    <property type="nucleotide sequence ID" value="NZ_SACP01000004.1"/>
</dbReference>
<name>A0A3S2YVE5_9HYPH</name>
<proteinExistence type="predicted"/>
<comment type="caution">
    <text evidence="1">The sequence shown here is derived from an EMBL/GenBank/DDBJ whole genome shotgun (WGS) entry which is preliminary data.</text>
</comment>
<dbReference type="AlphaFoldDB" id="A0A3S2YVE5"/>
<protein>
    <submittedName>
        <fullName evidence="1">Uncharacterized protein</fullName>
    </submittedName>
</protein>
<keyword evidence="2" id="KW-1185">Reference proteome</keyword>
<evidence type="ECO:0000313" key="2">
    <source>
        <dbReference type="Proteomes" id="UP000286997"/>
    </source>
</evidence>
<evidence type="ECO:0000313" key="1">
    <source>
        <dbReference type="EMBL" id="RVU20118.1"/>
    </source>
</evidence>
<dbReference type="OrthoDB" id="9802640at2"/>
<organism evidence="1 2">
    <name type="scientific">Methylobacterium oryzihabitans</name>
    <dbReference type="NCBI Taxonomy" id="2499852"/>
    <lineage>
        <taxon>Bacteria</taxon>
        <taxon>Pseudomonadati</taxon>
        <taxon>Pseudomonadota</taxon>
        <taxon>Alphaproteobacteria</taxon>
        <taxon>Hyphomicrobiales</taxon>
        <taxon>Methylobacteriaceae</taxon>
        <taxon>Methylobacterium</taxon>
    </lineage>
</organism>
<gene>
    <name evidence="1" type="ORF">EOE48_05765</name>
</gene>